<organism evidence="3 4">
    <name type="scientific">Streptomyces ramulosus</name>
    <dbReference type="NCBI Taxonomy" id="47762"/>
    <lineage>
        <taxon>Bacteria</taxon>
        <taxon>Bacillati</taxon>
        <taxon>Actinomycetota</taxon>
        <taxon>Actinomycetes</taxon>
        <taxon>Kitasatosporales</taxon>
        <taxon>Streptomycetaceae</taxon>
        <taxon>Streptomyces</taxon>
    </lineage>
</organism>
<evidence type="ECO:0000313" key="4">
    <source>
        <dbReference type="Proteomes" id="UP001596241"/>
    </source>
</evidence>
<dbReference type="Proteomes" id="UP001596241">
    <property type="component" value="Unassembled WGS sequence"/>
</dbReference>
<feature type="transmembrane region" description="Helical" evidence="2">
    <location>
        <begin position="418"/>
        <end position="436"/>
    </location>
</feature>
<feature type="transmembrane region" description="Helical" evidence="2">
    <location>
        <begin position="129"/>
        <end position="146"/>
    </location>
</feature>
<evidence type="ECO:0000256" key="2">
    <source>
        <dbReference type="SAM" id="Phobius"/>
    </source>
</evidence>
<keyword evidence="2" id="KW-0472">Membrane</keyword>
<proteinExistence type="predicted"/>
<evidence type="ECO:0008006" key="5">
    <source>
        <dbReference type="Google" id="ProtNLM"/>
    </source>
</evidence>
<evidence type="ECO:0000256" key="1">
    <source>
        <dbReference type="SAM" id="MobiDB-lite"/>
    </source>
</evidence>
<feature type="transmembrane region" description="Helical" evidence="2">
    <location>
        <begin position="34"/>
        <end position="57"/>
    </location>
</feature>
<dbReference type="RefSeq" id="WP_345082118.1">
    <property type="nucleotide sequence ID" value="NZ_BAAAWG010000006.1"/>
</dbReference>
<feature type="compositionally biased region" description="Low complexity" evidence="1">
    <location>
        <begin position="251"/>
        <end position="262"/>
    </location>
</feature>
<name>A0ABW1FBM3_9ACTN</name>
<evidence type="ECO:0000313" key="3">
    <source>
        <dbReference type="EMBL" id="MFC5891342.1"/>
    </source>
</evidence>
<keyword evidence="2" id="KW-1133">Transmembrane helix</keyword>
<accession>A0ABW1FBM3</accession>
<comment type="caution">
    <text evidence="3">The sequence shown here is derived from an EMBL/GenBank/DDBJ whole genome shotgun (WGS) entry which is preliminary data.</text>
</comment>
<sequence length="457" mass="50610">MFSLCADHISSANRVIDGLDFIQYLRRVVTGATLLLLFQVAIVIAVLVLSFVLTPLLGGRLNRWVRQIFEPSSSRRQERAAEFAEQYVRNAMAHMESAASGISDDVRNRLVRDAKVWHAHSRLWTARQAALLALAVWLLVNIHHIGDFISSWVSGKCDKSPPGGSGGDAKGCPLGRADQLGWPWDLKVNFVREKWGYVKKAVRPLEYPVHTATTVAAALLVVIVITVAYPLTSIVWRNWRRRPSRNPPVPDGARAAAGPGPAGEVNRCWPTVRLLNICTEVSRASRQLETDGAAPLVSLRNAESVVYSAWRTRHRRKRFSRSQEFSDHAELVVGALRAAESRQERESDTKNVLEDTHAMLLKIGDRYTAGRTLALLDPEDLEGVEPVVRRGWIKAAFALIIMAGFAAGATALEAPEEVWTPLIAAIPVLAWGIAYMRPARIVETLALWNGSGRHRAE</sequence>
<gene>
    <name evidence="3" type="ORF">ACFP3M_00675</name>
</gene>
<protein>
    <recommendedName>
        <fullName evidence="5">Integral membrane protein</fullName>
    </recommendedName>
</protein>
<dbReference type="EMBL" id="JBHSPW010000001">
    <property type="protein sequence ID" value="MFC5891342.1"/>
    <property type="molecule type" value="Genomic_DNA"/>
</dbReference>
<keyword evidence="4" id="KW-1185">Reference proteome</keyword>
<keyword evidence="2" id="KW-0812">Transmembrane</keyword>
<feature type="transmembrane region" description="Helical" evidence="2">
    <location>
        <begin position="215"/>
        <end position="236"/>
    </location>
</feature>
<feature type="transmembrane region" description="Helical" evidence="2">
    <location>
        <begin position="392"/>
        <end position="412"/>
    </location>
</feature>
<reference evidence="4" key="1">
    <citation type="journal article" date="2019" name="Int. J. Syst. Evol. Microbiol.">
        <title>The Global Catalogue of Microorganisms (GCM) 10K type strain sequencing project: providing services to taxonomists for standard genome sequencing and annotation.</title>
        <authorList>
            <consortium name="The Broad Institute Genomics Platform"/>
            <consortium name="The Broad Institute Genome Sequencing Center for Infectious Disease"/>
            <person name="Wu L."/>
            <person name="Ma J."/>
        </authorList>
    </citation>
    <scope>NUCLEOTIDE SEQUENCE [LARGE SCALE GENOMIC DNA]</scope>
    <source>
        <strain evidence="4">CGMCC 1.15809</strain>
    </source>
</reference>
<feature type="region of interest" description="Disordered" evidence="1">
    <location>
        <begin position="242"/>
        <end position="262"/>
    </location>
</feature>